<gene>
    <name evidence="1" type="ORF">MM415B04187_0010</name>
</gene>
<sequence length="56" mass="6602">MPTRNSRAIGVRIKNEVITAIEQRAKRRGWSFNKWMNWAVVQGLRKHTKTTLAEHQ</sequence>
<dbReference type="EMBL" id="MT143158">
    <property type="protein sequence ID" value="QJA93557.1"/>
    <property type="molecule type" value="Genomic_DNA"/>
</dbReference>
<dbReference type="InterPro" id="IPR010985">
    <property type="entry name" value="Ribbon_hlx_hlx"/>
</dbReference>
<organism evidence="1">
    <name type="scientific">viral metagenome</name>
    <dbReference type="NCBI Taxonomy" id="1070528"/>
    <lineage>
        <taxon>unclassified sequences</taxon>
        <taxon>metagenomes</taxon>
        <taxon>organismal metagenomes</taxon>
    </lineage>
</organism>
<dbReference type="SUPFAM" id="SSF47598">
    <property type="entry name" value="Ribbon-helix-helix"/>
    <property type="match status" value="1"/>
</dbReference>
<evidence type="ECO:0000313" key="1">
    <source>
        <dbReference type="EMBL" id="QJA93557.1"/>
    </source>
</evidence>
<reference evidence="1" key="1">
    <citation type="submission" date="2020-03" db="EMBL/GenBank/DDBJ databases">
        <title>The deep terrestrial virosphere.</title>
        <authorList>
            <person name="Holmfeldt K."/>
            <person name="Nilsson E."/>
            <person name="Simone D."/>
            <person name="Lopez-Fernandez M."/>
            <person name="Wu X."/>
            <person name="de Brujin I."/>
            <person name="Lundin D."/>
            <person name="Andersson A."/>
            <person name="Bertilsson S."/>
            <person name="Dopson M."/>
        </authorList>
    </citation>
    <scope>NUCLEOTIDE SEQUENCE</scope>
    <source>
        <strain evidence="1">MM415B04187</strain>
    </source>
</reference>
<proteinExistence type="predicted"/>
<name>A0A6M3LEA2_9ZZZZ</name>
<protein>
    <submittedName>
        <fullName evidence="1">Uncharacterized protein</fullName>
    </submittedName>
</protein>
<accession>A0A6M3LEA2</accession>
<dbReference type="GO" id="GO:0006355">
    <property type="term" value="P:regulation of DNA-templated transcription"/>
    <property type="evidence" value="ECO:0007669"/>
    <property type="project" value="InterPro"/>
</dbReference>
<dbReference type="AlphaFoldDB" id="A0A6M3LEA2"/>